<sequence length="124" mass="13673">MMRCDKCRKKALGLAATAYGEEQDQLVVVGDGVDATNLTICLRKKVRLSRADIIKVEAVVADDAKKPADKTAATSSISSPSPVAEWPPQWCYPYCHRPAVVYPYTGHCYIEDSYSNEGRQSQAF</sequence>
<dbReference type="Gene3D" id="3.30.70.100">
    <property type="match status" value="1"/>
</dbReference>
<comment type="caution">
    <text evidence="2">The sequence shown here is derived from an EMBL/GenBank/DDBJ whole genome shotgun (WGS) entry which is preliminary data.</text>
</comment>
<feature type="compositionally biased region" description="Low complexity" evidence="1">
    <location>
        <begin position="70"/>
        <end position="82"/>
    </location>
</feature>
<dbReference type="Proteomes" id="UP000636709">
    <property type="component" value="Unassembled WGS sequence"/>
</dbReference>
<reference evidence="2" key="1">
    <citation type="submission" date="2020-07" db="EMBL/GenBank/DDBJ databases">
        <title>Genome sequence and genetic diversity analysis of an under-domesticated orphan crop, white fonio (Digitaria exilis).</title>
        <authorList>
            <person name="Bennetzen J.L."/>
            <person name="Chen S."/>
            <person name="Ma X."/>
            <person name="Wang X."/>
            <person name="Yssel A.E.J."/>
            <person name="Chaluvadi S.R."/>
            <person name="Johnson M."/>
            <person name="Gangashetty P."/>
            <person name="Hamidou F."/>
            <person name="Sanogo M.D."/>
            <person name="Zwaenepoel A."/>
            <person name="Wallace J."/>
            <person name="Van De Peer Y."/>
            <person name="Van Deynze A."/>
        </authorList>
    </citation>
    <scope>NUCLEOTIDE SEQUENCE</scope>
    <source>
        <tissue evidence="2">Leaves</tissue>
    </source>
</reference>
<dbReference type="PANTHER" id="PTHR46932">
    <property type="entry name" value="HEAVY METAL-ASSOCIATED ISOPRENYLATED PLANT PROTEIN 47"/>
    <property type="match status" value="1"/>
</dbReference>
<accession>A0A835BUF3</accession>
<dbReference type="EMBL" id="JACEFO010001734">
    <property type="protein sequence ID" value="KAF8715024.1"/>
    <property type="molecule type" value="Genomic_DNA"/>
</dbReference>
<keyword evidence="3" id="KW-1185">Reference proteome</keyword>
<evidence type="ECO:0000256" key="1">
    <source>
        <dbReference type="SAM" id="MobiDB-lite"/>
    </source>
</evidence>
<feature type="region of interest" description="Disordered" evidence="1">
    <location>
        <begin position="63"/>
        <end position="84"/>
    </location>
</feature>
<evidence type="ECO:0000313" key="2">
    <source>
        <dbReference type="EMBL" id="KAF8715024.1"/>
    </source>
</evidence>
<organism evidence="2 3">
    <name type="scientific">Digitaria exilis</name>
    <dbReference type="NCBI Taxonomy" id="1010633"/>
    <lineage>
        <taxon>Eukaryota</taxon>
        <taxon>Viridiplantae</taxon>
        <taxon>Streptophyta</taxon>
        <taxon>Embryophyta</taxon>
        <taxon>Tracheophyta</taxon>
        <taxon>Spermatophyta</taxon>
        <taxon>Magnoliopsida</taxon>
        <taxon>Liliopsida</taxon>
        <taxon>Poales</taxon>
        <taxon>Poaceae</taxon>
        <taxon>PACMAD clade</taxon>
        <taxon>Panicoideae</taxon>
        <taxon>Panicodae</taxon>
        <taxon>Paniceae</taxon>
        <taxon>Anthephorinae</taxon>
        <taxon>Digitaria</taxon>
    </lineage>
</organism>
<protein>
    <submittedName>
        <fullName evidence="2">Uncharacterized protein</fullName>
    </submittedName>
</protein>
<dbReference type="PANTHER" id="PTHR46932:SF19">
    <property type="entry name" value="HMA DOMAIN-CONTAINING PROTEIN"/>
    <property type="match status" value="1"/>
</dbReference>
<name>A0A835BUF3_9POAL</name>
<dbReference type="AlphaFoldDB" id="A0A835BUF3"/>
<evidence type="ECO:0000313" key="3">
    <source>
        <dbReference type="Proteomes" id="UP000636709"/>
    </source>
</evidence>
<gene>
    <name evidence="2" type="ORF">HU200_027570</name>
</gene>
<dbReference type="InterPro" id="IPR042885">
    <property type="entry name" value="HIPP47/16"/>
</dbReference>
<proteinExistence type="predicted"/>